<evidence type="ECO:0000259" key="3">
    <source>
        <dbReference type="Pfam" id="PF00823"/>
    </source>
</evidence>
<organism evidence="4 5">
    <name type="scientific">Mycobacterium novum</name>
    <dbReference type="NCBI Taxonomy" id="2492438"/>
    <lineage>
        <taxon>Bacteria</taxon>
        <taxon>Bacillati</taxon>
        <taxon>Actinomycetota</taxon>
        <taxon>Actinomycetes</taxon>
        <taxon>Mycobacteriales</taxon>
        <taxon>Mycobacteriaceae</taxon>
        <taxon>Mycobacterium</taxon>
    </lineage>
</organism>
<dbReference type="InterPro" id="IPR038332">
    <property type="entry name" value="PPE_sf"/>
</dbReference>
<gene>
    <name evidence="4" type="ORF">MNVM_34930</name>
</gene>
<dbReference type="KEGG" id="mnm:MNVM_34930"/>
<sequence>METVSTASWQGPTADRYLTAHPPFLAWLRQVRSAVGIRAAAQQIVGGAYDSALAVMPTIPELTADHVAHGTLVATNFFGINTIPIALNEADYARIWVQAATVMAGYHTTAGAALAASPTSGSPPPIAKSDGTTDPNDPFGLEALLSKLQRFEGASNPLELIWPGNPFTAYPPGTDLGGAFSDIWTSFTQGLFLYDPQTLAFAQNPVQWIAAFALAAVQLVTHRIFDLLQLVYNFPQLLAAAVPQPHHADASRRLARRRDLMQFDTRGPTVITGRGPRRRL</sequence>
<dbReference type="GO" id="GO:0052572">
    <property type="term" value="P:response to host immune response"/>
    <property type="evidence" value="ECO:0007669"/>
    <property type="project" value="TreeGrafter"/>
</dbReference>
<accession>A0A7I7JTL7</accession>
<comment type="similarity">
    <text evidence="1">Belongs to the mycobacterial PPE family.</text>
</comment>
<dbReference type="EMBL" id="AP022562">
    <property type="protein sequence ID" value="BBX14412.1"/>
    <property type="molecule type" value="Genomic_DNA"/>
</dbReference>
<dbReference type="AlphaFoldDB" id="A0A7I7JTL7"/>
<name>A0A7I7JTL7_9MYCO</name>
<keyword evidence="5" id="KW-1185">Reference proteome</keyword>
<dbReference type="PANTHER" id="PTHR46766">
    <property type="entry name" value="GLUTAMINE-RICH PROTEIN 2"/>
    <property type="match status" value="1"/>
</dbReference>
<proteinExistence type="inferred from homology"/>
<feature type="domain" description="PPE" evidence="3">
    <location>
        <begin position="2"/>
        <end position="117"/>
    </location>
</feature>
<evidence type="ECO:0000256" key="2">
    <source>
        <dbReference type="SAM" id="MobiDB-lite"/>
    </source>
</evidence>
<dbReference type="Pfam" id="PF00823">
    <property type="entry name" value="PPE"/>
    <property type="match status" value="1"/>
</dbReference>
<dbReference type="SUPFAM" id="SSF140459">
    <property type="entry name" value="PE/PPE dimer-like"/>
    <property type="match status" value="1"/>
</dbReference>
<dbReference type="InterPro" id="IPR000030">
    <property type="entry name" value="PPE_dom"/>
</dbReference>
<evidence type="ECO:0000313" key="4">
    <source>
        <dbReference type="EMBL" id="BBX14412.1"/>
    </source>
</evidence>
<dbReference type="Gene3D" id="1.20.1260.20">
    <property type="entry name" value="PPE superfamily"/>
    <property type="match status" value="1"/>
</dbReference>
<protein>
    <recommendedName>
        <fullName evidence="3">PPE domain-containing protein</fullName>
    </recommendedName>
</protein>
<dbReference type="Proteomes" id="UP000466997">
    <property type="component" value="Chromosome"/>
</dbReference>
<evidence type="ECO:0000256" key="1">
    <source>
        <dbReference type="ARBA" id="ARBA00010652"/>
    </source>
</evidence>
<feature type="region of interest" description="Disordered" evidence="2">
    <location>
        <begin position="114"/>
        <end position="133"/>
    </location>
</feature>
<reference evidence="4 5" key="1">
    <citation type="journal article" date="2019" name="Emerg. Microbes Infect.">
        <title>Comprehensive subspecies identification of 175 nontuberculous mycobacteria species based on 7547 genomic profiles.</title>
        <authorList>
            <person name="Matsumoto Y."/>
            <person name="Kinjo T."/>
            <person name="Motooka D."/>
            <person name="Nabeya D."/>
            <person name="Jung N."/>
            <person name="Uechi K."/>
            <person name="Horii T."/>
            <person name="Iida T."/>
            <person name="Fujita J."/>
            <person name="Nakamura S."/>
        </authorList>
    </citation>
    <scope>NUCLEOTIDE SEQUENCE [LARGE SCALE GENOMIC DNA]</scope>
    <source>
        <strain evidence="4 5">JCM 6391</strain>
    </source>
</reference>
<evidence type="ECO:0000313" key="5">
    <source>
        <dbReference type="Proteomes" id="UP000466997"/>
    </source>
</evidence>
<dbReference type="PANTHER" id="PTHR46766:SF1">
    <property type="entry name" value="GLUTAMINE-RICH PROTEIN 2"/>
    <property type="match status" value="1"/>
</dbReference>